<feature type="region of interest" description="Disordered" evidence="1">
    <location>
        <begin position="180"/>
        <end position="272"/>
    </location>
</feature>
<dbReference type="EMBL" id="DXBC01000161">
    <property type="protein sequence ID" value="HIZ80135.1"/>
    <property type="molecule type" value="Genomic_DNA"/>
</dbReference>
<comment type="caution">
    <text evidence="2">The sequence shown here is derived from an EMBL/GenBank/DDBJ whole genome shotgun (WGS) entry which is preliminary data.</text>
</comment>
<sequence>MDNLKQRGRSRKRNQNRFLDCLIRGNRRKLSALLCASMVLNGTVTTFPVMAAEAENGKAVQEIRLESSRISEAFESAVQVEDNFSFEGANKASFESLLNVGDGNLYQLPEAVSSDGNLDIQVYVQLSQLPDEEYVPAESDRFIFLLINDTVEDQSAQIIVNDKQGRVIVVPAKQNVPLEEEEVKLKEEPTAPVEEPTEPAEEPTTPVEEPTAPAEEPTTPVEEPTEPAEEPTAPAEEPTTPAEEPTTPVEEPTEPAEEPTTPVEEPTEPAEE</sequence>
<feature type="compositionally biased region" description="Low complexity" evidence="1">
    <location>
        <begin position="230"/>
        <end position="250"/>
    </location>
</feature>
<proteinExistence type="predicted"/>
<evidence type="ECO:0000256" key="1">
    <source>
        <dbReference type="SAM" id="MobiDB-lite"/>
    </source>
</evidence>
<evidence type="ECO:0000313" key="2">
    <source>
        <dbReference type="EMBL" id="HIZ80135.1"/>
    </source>
</evidence>
<protein>
    <submittedName>
        <fullName evidence="2">Uncharacterized protein</fullName>
    </submittedName>
</protein>
<evidence type="ECO:0000313" key="3">
    <source>
        <dbReference type="Proteomes" id="UP000824101"/>
    </source>
</evidence>
<dbReference type="Proteomes" id="UP000824101">
    <property type="component" value="Unassembled WGS sequence"/>
</dbReference>
<feature type="compositionally biased region" description="Low complexity" evidence="1">
    <location>
        <begin position="202"/>
        <end position="222"/>
    </location>
</feature>
<reference evidence="2" key="1">
    <citation type="journal article" date="2021" name="PeerJ">
        <title>Extensive microbial diversity within the chicken gut microbiome revealed by metagenomics and culture.</title>
        <authorList>
            <person name="Gilroy R."/>
            <person name="Ravi A."/>
            <person name="Getino M."/>
            <person name="Pursley I."/>
            <person name="Horton D.L."/>
            <person name="Alikhan N.F."/>
            <person name="Baker D."/>
            <person name="Gharbi K."/>
            <person name="Hall N."/>
            <person name="Watson M."/>
            <person name="Adriaenssens E.M."/>
            <person name="Foster-Nyarko E."/>
            <person name="Jarju S."/>
            <person name="Secka A."/>
            <person name="Antonio M."/>
            <person name="Oren A."/>
            <person name="Chaudhuri R.R."/>
            <person name="La Ragione R."/>
            <person name="Hildebrand F."/>
            <person name="Pallen M.J."/>
        </authorList>
    </citation>
    <scope>NUCLEOTIDE SEQUENCE</scope>
    <source>
        <strain evidence="2">ChiBcec1-1093</strain>
    </source>
</reference>
<gene>
    <name evidence="2" type="ORF">IAA17_10155</name>
</gene>
<organism evidence="2 3">
    <name type="scientific">Candidatus Lachnoclostridium stercorigallinarum</name>
    <dbReference type="NCBI Taxonomy" id="2838634"/>
    <lineage>
        <taxon>Bacteria</taxon>
        <taxon>Bacillati</taxon>
        <taxon>Bacillota</taxon>
        <taxon>Clostridia</taxon>
        <taxon>Lachnospirales</taxon>
        <taxon>Lachnospiraceae</taxon>
    </lineage>
</organism>
<accession>A0A9D2K5Q9</accession>
<dbReference type="AlphaFoldDB" id="A0A9D2K5Q9"/>
<name>A0A9D2K5Q9_9FIRM</name>
<feature type="non-terminal residue" evidence="2">
    <location>
        <position position="272"/>
    </location>
</feature>
<reference evidence="2" key="2">
    <citation type="submission" date="2021-04" db="EMBL/GenBank/DDBJ databases">
        <authorList>
            <person name="Gilroy R."/>
        </authorList>
    </citation>
    <scope>NUCLEOTIDE SEQUENCE</scope>
    <source>
        <strain evidence="2">ChiBcec1-1093</strain>
    </source>
</reference>